<dbReference type="EMBL" id="LXQD01000005">
    <property type="protein sequence ID" value="RCJ42471.1"/>
    <property type="molecule type" value="Genomic_DNA"/>
</dbReference>
<dbReference type="InterPro" id="IPR027417">
    <property type="entry name" value="P-loop_NTPase"/>
</dbReference>
<feature type="domain" description="CobQ/CobB/MinD/ParA nucleotide binding" evidence="1">
    <location>
        <begin position="3"/>
        <end position="167"/>
    </location>
</feature>
<dbReference type="InterPro" id="IPR002586">
    <property type="entry name" value="CobQ/CobB/MinD/ParA_Nub-bd_dom"/>
</dbReference>
<comment type="caution">
    <text evidence="2">The sequence shown here is derived from an EMBL/GenBank/DDBJ whole genome shotgun (WGS) entry which is preliminary data.</text>
</comment>
<dbReference type="PIRSF" id="PIRSF009320">
    <property type="entry name" value="Nuc_binding_HP_1000"/>
    <property type="match status" value="1"/>
</dbReference>
<dbReference type="AlphaFoldDB" id="A0A367S2Z5"/>
<dbReference type="PANTHER" id="PTHR13696:SF96">
    <property type="entry name" value="COBQ_COBB_MIND_PARA NUCLEOTIDE BINDING DOMAIN-CONTAINING PROTEIN"/>
    <property type="match status" value="1"/>
</dbReference>
<gene>
    <name evidence="2" type="ORF">A6770_34755</name>
</gene>
<dbReference type="SUPFAM" id="SSF52540">
    <property type="entry name" value="P-loop containing nucleoside triphosphate hydrolases"/>
    <property type="match status" value="1"/>
</dbReference>
<protein>
    <submittedName>
        <fullName evidence="2">Chromosome partitioning protein ParA</fullName>
    </submittedName>
</protein>
<organism evidence="2 3">
    <name type="scientific">Nostoc minutum NIES-26</name>
    <dbReference type="NCBI Taxonomy" id="1844469"/>
    <lineage>
        <taxon>Bacteria</taxon>
        <taxon>Bacillati</taxon>
        <taxon>Cyanobacteriota</taxon>
        <taxon>Cyanophyceae</taxon>
        <taxon>Nostocales</taxon>
        <taxon>Nostocaceae</taxon>
        <taxon>Nostoc</taxon>
    </lineage>
</organism>
<evidence type="ECO:0000259" key="1">
    <source>
        <dbReference type="Pfam" id="PF01656"/>
    </source>
</evidence>
<reference evidence="2" key="1">
    <citation type="submission" date="2016-04" db="EMBL/GenBank/DDBJ databases">
        <authorList>
            <person name="Tabuchi Yagui T.R."/>
        </authorList>
    </citation>
    <scope>NUCLEOTIDE SEQUENCE [LARGE SCALE GENOMIC DNA]</scope>
    <source>
        <strain evidence="2">NIES-26</strain>
    </source>
</reference>
<evidence type="ECO:0000313" key="3">
    <source>
        <dbReference type="Proteomes" id="UP000252107"/>
    </source>
</evidence>
<sequence>MIITIASFKGGVGKSTTAIHLAAYLATKGKTVLADGDLNRSVLHWFERGKSPFEVYDHSEIDQADDFEHLVIDTPARPASDELKALANSSDLLIIPTHPSTFALEALIETVGELNELPPGRFKVLLTCVPPSPSRDGYKAKESLEKFGLPLFKTWIRRMAVYLKAENFGVPVYMVKDARADDAWSDYEAVGKEILL</sequence>
<dbReference type="PANTHER" id="PTHR13696">
    <property type="entry name" value="P-LOOP CONTAINING NUCLEOSIDE TRIPHOSPHATE HYDROLASE"/>
    <property type="match status" value="1"/>
</dbReference>
<dbReference type="Pfam" id="PF01656">
    <property type="entry name" value="CbiA"/>
    <property type="match status" value="1"/>
</dbReference>
<evidence type="ECO:0000313" key="2">
    <source>
        <dbReference type="EMBL" id="RCJ42471.1"/>
    </source>
</evidence>
<dbReference type="CDD" id="cd02042">
    <property type="entry name" value="ParAB_family"/>
    <property type="match status" value="1"/>
</dbReference>
<dbReference type="Gene3D" id="3.40.50.300">
    <property type="entry name" value="P-loop containing nucleotide triphosphate hydrolases"/>
    <property type="match status" value="1"/>
</dbReference>
<dbReference type="InterPro" id="IPR050678">
    <property type="entry name" value="DNA_Partitioning_ATPase"/>
</dbReference>
<proteinExistence type="predicted"/>
<keyword evidence="3" id="KW-1185">Reference proteome</keyword>
<dbReference type="Proteomes" id="UP000252107">
    <property type="component" value="Unassembled WGS sequence"/>
</dbReference>
<accession>A0A367S2Z5</accession>
<name>A0A367S2Z5_9NOSO</name>